<dbReference type="Gene3D" id="1.10.10.10">
    <property type="entry name" value="Winged helix-like DNA-binding domain superfamily/Winged helix DNA-binding domain"/>
    <property type="match status" value="1"/>
</dbReference>
<dbReference type="Proteomes" id="UP000037267">
    <property type="component" value="Unassembled WGS sequence"/>
</dbReference>
<gene>
    <name evidence="10" type="ORF">CLPU_4c01300</name>
</gene>
<evidence type="ECO:0000256" key="1">
    <source>
        <dbReference type="ARBA" id="ARBA00022553"/>
    </source>
</evidence>
<evidence type="ECO:0000259" key="9">
    <source>
        <dbReference type="PROSITE" id="PS51755"/>
    </source>
</evidence>
<dbReference type="GO" id="GO:0000156">
    <property type="term" value="F:phosphorelay response regulator activity"/>
    <property type="evidence" value="ECO:0007669"/>
    <property type="project" value="TreeGrafter"/>
</dbReference>
<evidence type="ECO:0000313" key="11">
    <source>
        <dbReference type="Proteomes" id="UP000037267"/>
    </source>
</evidence>
<dbReference type="Pfam" id="PF00486">
    <property type="entry name" value="Trans_reg_C"/>
    <property type="match status" value="1"/>
</dbReference>
<keyword evidence="5" id="KW-0804">Transcription</keyword>
<dbReference type="GO" id="GO:0006355">
    <property type="term" value="P:regulation of DNA-templated transcription"/>
    <property type="evidence" value="ECO:0007669"/>
    <property type="project" value="InterPro"/>
</dbReference>
<dbReference type="SMART" id="SM00862">
    <property type="entry name" value="Trans_reg_C"/>
    <property type="match status" value="1"/>
</dbReference>
<dbReference type="Gene3D" id="3.40.50.2300">
    <property type="match status" value="1"/>
</dbReference>
<keyword evidence="3" id="KW-0805">Transcription regulation</keyword>
<feature type="domain" description="OmpR/PhoB-type" evidence="9">
    <location>
        <begin position="120"/>
        <end position="215"/>
    </location>
</feature>
<accession>A0A0L0WC80</accession>
<dbReference type="STRING" id="1503.CLPU_4c01300"/>
<feature type="modified residue" description="4-aspartylphosphate" evidence="6">
    <location>
        <position position="52"/>
    </location>
</feature>
<feature type="domain" description="Response regulatory" evidence="8">
    <location>
        <begin position="3"/>
        <end position="113"/>
    </location>
</feature>
<dbReference type="RefSeq" id="WP_050354658.1">
    <property type="nucleotide sequence ID" value="NZ_LGSS01000004.1"/>
</dbReference>
<dbReference type="GO" id="GO:0032993">
    <property type="term" value="C:protein-DNA complex"/>
    <property type="evidence" value="ECO:0007669"/>
    <property type="project" value="TreeGrafter"/>
</dbReference>
<evidence type="ECO:0000256" key="7">
    <source>
        <dbReference type="PROSITE-ProRule" id="PRU01091"/>
    </source>
</evidence>
<evidence type="ECO:0000256" key="3">
    <source>
        <dbReference type="ARBA" id="ARBA00023015"/>
    </source>
</evidence>
<dbReference type="PROSITE" id="PS51755">
    <property type="entry name" value="OMPR_PHOB"/>
    <property type="match status" value="1"/>
</dbReference>
<keyword evidence="4 7" id="KW-0238">DNA-binding</keyword>
<dbReference type="OrthoDB" id="9802426at2"/>
<evidence type="ECO:0000259" key="8">
    <source>
        <dbReference type="PROSITE" id="PS50110"/>
    </source>
</evidence>
<dbReference type="SUPFAM" id="SSF52172">
    <property type="entry name" value="CheY-like"/>
    <property type="match status" value="1"/>
</dbReference>
<dbReference type="InterPro" id="IPR011006">
    <property type="entry name" value="CheY-like_superfamily"/>
</dbReference>
<feature type="DNA-binding region" description="OmpR/PhoB-type" evidence="7">
    <location>
        <begin position="120"/>
        <end position="215"/>
    </location>
</feature>
<name>A0A0L0WC80_GOTPU</name>
<evidence type="ECO:0000256" key="5">
    <source>
        <dbReference type="ARBA" id="ARBA00023163"/>
    </source>
</evidence>
<dbReference type="AlphaFoldDB" id="A0A0L0WC80"/>
<dbReference type="SMART" id="SM00448">
    <property type="entry name" value="REC"/>
    <property type="match status" value="1"/>
</dbReference>
<keyword evidence="11" id="KW-1185">Reference proteome</keyword>
<comment type="caution">
    <text evidence="10">The sequence shown here is derived from an EMBL/GenBank/DDBJ whole genome shotgun (WGS) entry which is preliminary data.</text>
</comment>
<dbReference type="InterPro" id="IPR001867">
    <property type="entry name" value="OmpR/PhoB-type_DNA-bd"/>
</dbReference>
<dbReference type="EMBL" id="LGSS01000004">
    <property type="protein sequence ID" value="KNF09084.1"/>
    <property type="molecule type" value="Genomic_DNA"/>
</dbReference>
<dbReference type="CDD" id="cd00383">
    <property type="entry name" value="trans_reg_C"/>
    <property type="match status" value="1"/>
</dbReference>
<sequence length="217" mass="25136">MANILIVEDELFINELIKKNMSLVGHKCISAFDGREALAFIDQHSFDLILLDVMLPGLDGFDVFERIDGIPTIFLTAKNSLTDRVKGLNMGADDYLTKPFEMIELLARVDAVLRRTRKENESFELDNVKIQFDSRQIFVDDKIIECTPREYELLEVLVKNRNIALSREKLLELAWGYDYDGDTRTVDVHIQRLRKKLGLEKHIKTVYKLGYRLEVQA</sequence>
<protein>
    <submittedName>
        <fullName evidence="10">Signal transduction response regulator</fullName>
    </submittedName>
</protein>
<evidence type="ECO:0000256" key="2">
    <source>
        <dbReference type="ARBA" id="ARBA00023012"/>
    </source>
</evidence>
<evidence type="ECO:0000256" key="4">
    <source>
        <dbReference type="ARBA" id="ARBA00023125"/>
    </source>
</evidence>
<keyword evidence="1 6" id="KW-0597">Phosphoprotein</keyword>
<keyword evidence="2" id="KW-0902">Two-component regulatory system</keyword>
<dbReference type="Gene3D" id="6.10.250.690">
    <property type="match status" value="1"/>
</dbReference>
<dbReference type="PATRIC" id="fig|1503.3.peg.2359"/>
<dbReference type="Pfam" id="PF00072">
    <property type="entry name" value="Response_reg"/>
    <property type="match status" value="1"/>
</dbReference>
<dbReference type="GO" id="GO:0005829">
    <property type="term" value="C:cytosol"/>
    <property type="evidence" value="ECO:0007669"/>
    <property type="project" value="TreeGrafter"/>
</dbReference>
<dbReference type="InterPro" id="IPR039420">
    <property type="entry name" value="WalR-like"/>
</dbReference>
<evidence type="ECO:0000256" key="6">
    <source>
        <dbReference type="PROSITE-ProRule" id="PRU00169"/>
    </source>
</evidence>
<evidence type="ECO:0000313" key="10">
    <source>
        <dbReference type="EMBL" id="KNF09084.1"/>
    </source>
</evidence>
<proteinExistence type="predicted"/>
<dbReference type="GO" id="GO:0000976">
    <property type="term" value="F:transcription cis-regulatory region binding"/>
    <property type="evidence" value="ECO:0007669"/>
    <property type="project" value="TreeGrafter"/>
</dbReference>
<reference evidence="11" key="1">
    <citation type="submission" date="2015-07" db="EMBL/GenBank/DDBJ databases">
        <title>Draft genome sequence of the purine-degrading Gottschalkia purinilyticum DSM 1384 (formerly Clostridium purinilyticum).</title>
        <authorList>
            <person name="Poehlein A."/>
            <person name="Schiel-Bengelsdorf B."/>
            <person name="Bengelsdorf F.R."/>
            <person name="Daniel R."/>
            <person name="Duerre P."/>
        </authorList>
    </citation>
    <scope>NUCLEOTIDE SEQUENCE [LARGE SCALE GENOMIC DNA]</scope>
    <source>
        <strain evidence="11">DSM 1384</strain>
    </source>
</reference>
<dbReference type="PANTHER" id="PTHR48111:SF40">
    <property type="entry name" value="PHOSPHATE REGULON TRANSCRIPTIONAL REGULATORY PROTEIN PHOB"/>
    <property type="match status" value="1"/>
</dbReference>
<dbReference type="InterPro" id="IPR001789">
    <property type="entry name" value="Sig_transdc_resp-reg_receiver"/>
</dbReference>
<organism evidence="10 11">
    <name type="scientific">Gottschalkia purinilytica</name>
    <name type="common">Clostridium purinilyticum</name>
    <dbReference type="NCBI Taxonomy" id="1503"/>
    <lineage>
        <taxon>Bacteria</taxon>
        <taxon>Bacillati</taxon>
        <taxon>Bacillota</taxon>
        <taxon>Tissierellia</taxon>
        <taxon>Tissierellales</taxon>
        <taxon>Gottschalkiaceae</taxon>
        <taxon>Gottschalkia</taxon>
    </lineage>
</organism>
<dbReference type="InterPro" id="IPR036388">
    <property type="entry name" value="WH-like_DNA-bd_sf"/>
</dbReference>
<dbReference type="PROSITE" id="PS50110">
    <property type="entry name" value="RESPONSE_REGULATORY"/>
    <property type="match status" value="1"/>
</dbReference>
<dbReference type="PANTHER" id="PTHR48111">
    <property type="entry name" value="REGULATOR OF RPOS"/>
    <property type="match status" value="1"/>
</dbReference>